<evidence type="ECO:0000313" key="1">
    <source>
        <dbReference type="EMBL" id="ONK63569.1"/>
    </source>
</evidence>
<proteinExistence type="predicted"/>
<organism evidence="1 2">
    <name type="scientific">Asparagus officinalis</name>
    <name type="common">Garden asparagus</name>
    <dbReference type="NCBI Taxonomy" id="4686"/>
    <lineage>
        <taxon>Eukaryota</taxon>
        <taxon>Viridiplantae</taxon>
        <taxon>Streptophyta</taxon>
        <taxon>Embryophyta</taxon>
        <taxon>Tracheophyta</taxon>
        <taxon>Spermatophyta</taxon>
        <taxon>Magnoliopsida</taxon>
        <taxon>Liliopsida</taxon>
        <taxon>Asparagales</taxon>
        <taxon>Asparagaceae</taxon>
        <taxon>Asparagoideae</taxon>
        <taxon>Asparagus</taxon>
    </lineage>
</organism>
<accession>A0A5P1EFG5</accession>
<reference evidence="2" key="1">
    <citation type="journal article" date="2017" name="Nat. Commun.">
        <title>The asparagus genome sheds light on the origin and evolution of a young Y chromosome.</title>
        <authorList>
            <person name="Harkess A."/>
            <person name="Zhou J."/>
            <person name="Xu C."/>
            <person name="Bowers J.E."/>
            <person name="Van der Hulst R."/>
            <person name="Ayyampalayam S."/>
            <person name="Mercati F."/>
            <person name="Riccardi P."/>
            <person name="McKain M.R."/>
            <person name="Kakrana A."/>
            <person name="Tang H."/>
            <person name="Ray J."/>
            <person name="Groenendijk J."/>
            <person name="Arikit S."/>
            <person name="Mathioni S.M."/>
            <person name="Nakano M."/>
            <person name="Shan H."/>
            <person name="Telgmann-Rauber A."/>
            <person name="Kanno A."/>
            <person name="Yue Z."/>
            <person name="Chen H."/>
            <person name="Li W."/>
            <person name="Chen Y."/>
            <person name="Xu X."/>
            <person name="Zhang Y."/>
            <person name="Luo S."/>
            <person name="Chen H."/>
            <person name="Gao J."/>
            <person name="Mao Z."/>
            <person name="Pires J.C."/>
            <person name="Luo M."/>
            <person name="Kudrna D."/>
            <person name="Wing R.A."/>
            <person name="Meyers B.C."/>
            <person name="Yi K."/>
            <person name="Kong H."/>
            <person name="Lavrijsen P."/>
            <person name="Sunseri F."/>
            <person name="Falavigna A."/>
            <person name="Ye Y."/>
            <person name="Leebens-Mack J.H."/>
            <person name="Chen G."/>
        </authorList>
    </citation>
    <scope>NUCLEOTIDE SEQUENCE [LARGE SCALE GENOMIC DNA]</scope>
    <source>
        <strain evidence="2">cv. DH0086</strain>
    </source>
</reference>
<evidence type="ECO:0000313" key="2">
    <source>
        <dbReference type="Proteomes" id="UP000243459"/>
    </source>
</evidence>
<protein>
    <submittedName>
        <fullName evidence="1">Uncharacterized protein</fullName>
    </submittedName>
</protein>
<keyword evidence="2" id="KW-1185">Reference proteome</keyword>
<dbReference type="EMBL" id="CM007387">
    <property type="protein sequence ID" value="ONK63569.1"/>
    <property type="molecule type" value="Genomic_DNA"/>
</dbReference>
<dbReference type="Gramene" id="ONK63569">
    <property type="protein sequence ID" value="ONK63569"/>
    <property type="gene ID" value="A4U43_C07F16610"/>
</dbReference>
<gene>
    <name evidence="1" type="ORF">A4U43_C07F16610</name>
</gene>
<dbReference type="AlphaFoldDB" id="A0A5P1EFG5"/>
<name>A0A5P1EFG5_ASPOF</name>
<sequence>MEELEEAIEEVQRKKKQKKDIKIHILMETMKEIDTSSSPPLKTLSRRELNELVGIDVDVLRARRGRVMAKADDLLSIVDSNDDTDTSRCLNHNQVHCDAASAVRDRVARPPCSWGYFVPRVDDLIVALQEED</sequence>
<dbReference type="Proteomes" id="UP000243459">
    <property type="component" value="Chromosome 7"/>
</dbReference>